<evidence type="ECO:0000259" key="1">
    <source>
        <dbReference type="PROSITE" id="PS51352"/>
    </source>
</evidence>
<dbReference type="InterPro" id="IPR000866">
    <property type="entry name" value="AhpC/TSA"/>
</dbReference>
<organism evidence="2 4">
    <name type="scientific">Ardenticatena maritima</name>
    <dbReference type="NCBI Taxonomy" id="872965"/>
    <lineage>
        <taxon>Bacteria</taxon>
        <taxon>Bacillati</taxon>
        <taxon>Chloroflexota</taxon>
        <taxon>Ardenticatenia</taxon>
        <taxon>Ardenticatenales</taxon>
        <taxon>Ardenticatenaceae</taxon>
        <taxon>Ardenticatena</taxon>
    </lineage>
</organism>
<accession>A0A0M8K9P0</accession>
<feature type="domain" description="Thioredoxin" evidence="1">
    <location>
        <begin position="3"/>
        <end position="153"/>
    </location>
</feature>
<reference evidence="4" key="3">
    <citation type="submission" date="2015-08" db="EMBL/GenBank/DDBJ databases">
        <title>Draft Genome Sequence of a Heterotrophic Facultative Anaerobic Bacterium Ardenticatena maritima Strain 110S.</title>
        <authorList>
            <person name="Kawaichi S."/>
            <person name="Yoshida T."/>
            <person name="Sako Y."/>
            <person name="Nakamura R."/>
        </authorList>
    </citation>
    <scope>NUCLEOTIDE SEQUENCE [LARGE SCALE GENOMIC DNA]</scope>
    <source>
        <strain evidence="4">110S</strain>
    </source>
</reference>
<dbReference type="EMBL" id="BBZA01000172">
    <property type="protein sequence ID" value="GAP63592.1"/>
    <property type="molecule type" value="Genomic_DNA"/>
</dbReference>
<name>A0A0M8K9P0_9CHLR</name>
<gene>
    <name evidence="2" type="ORF">ARMA_2015</name>
    <name evidence="3" type="ORF">SE16_11040</name>
</gene>
<dbReference type="EMBL" id="LGKN01000006">
    <property type="protein sequence ID" value="KPL87090.1"/>
    <property type="molecule type" value="Genomic_DNA"/>
</dbReference>
<sequence>MDVREGDLAPPFHALKTLNGAPLQVDDLRGAPALLLFFHVGCAGCMGRALPLTLRLAREYPQLRLVGIHLTGDDEPERVEYSLQKVIDYFKLPYPIIMDDGDATFRAYGVSGTPHWVLLNADGTIRKHFFGSMEGAQQRLFYSLAELFDSPPSEPN</sequence>
<dbReference type="InterPro" id="IPR013766">
    <property type="entry name" value="Thioredoxin_domain"/>
</dbReference>
<proteinExistence type="predicted"/>
<dbReference type="PANTHER" id="PTHR42852">
    <property type="entry name" value="THIOL:DISULFIDE INTERCHANGE PROTEIN DSBE"/>
    <property type="match status" value="1"/>
</dbReference>
<dbReference type="Gene3D" id="3.40.30.10">
    <property type="entry name" value="Glutaredoxin"/>
    <property type="match status" value="1"/>
</dbReference>
<dbReference type="PANTHER" id="PTHR42852:SF13">
    <property type="entry name" value="PROTEIN DIPZ"/>
    <property type="match status" value="1"/>
</dbReference>
<evidence type="ECO:0000313" key="5">
    <source>
        <dbReference type="Proteomes" id="UP000050502"/>
    </source>
</evidence>
<comment type="caution">
    <text evidence="2">The sequence shown here is derived from an EMBL/GenBank/DDBJ whole genome shotgun (WGS) entry which is preliminary data.</text>
</comment>
<dbReference type="CDD" id="cd02966">
    <property type="entry name" value="TlpA_like_family"/>
    <property type="match status" value="1"/>
</dbReference>
<dbReference type="Proteomes" id="UP000050502">
    <property type="component" value="Unassembled WGS sequence"/>
</dbReference>
<dbReference type="InterPro" id="IPR036249">
    <property type="entry name" value="Thioredoxin-like_sf"/>
</dbReference>
<dbReference type="RefSeq" id="WP_054493404.1">
    <property type="nucleotide sequence ID" value="NZ_BBZA01000172.1"/>
</dbReference>
<dbReference type="GO" id="GO:0016209">
    <property type="term" value="F:antioxidant activity"/>
    <property type="evidence" value="ECO:0007669"/>
    <property type="project" value="InterPro"/>
</dbReference>
<reference evidence="3 5" key="2">
    <citation type="submission" date="2015-07" db="EMBL/GenBank/DDBJ databases">
        <title>Whole genome sequence of Ardenticatena maritima DSM 23922.</title>
        <authorList>
            <person name="Hemp J."/>
            <person name="Ward L.M."/>
            <person name="Pace L.A."/>
            <person name="Fischer W.W."/>
        </authorList>
    </citation>
    <scope>NUCLEOTIDE SEQUENCE [LARGE SCALE GENOMIC DNA]</scope>
    <source>
        <strain evidence="3 5">110S</strain>
    </source>
</reference>
<dbReference type="InParanoid" id="A0A0M8K9P0"/>
<dbReference type="PROSITE" id="PS51352">
    <property type="entry name" value="THIOREDOXIN_2"/>
    <property type="match status" value="1"/>
</dbReference>
<keyword evidence="4" id="KW-1185">Reference proteome</keyword>
<dbReference type="Pfam" id="PF00578">
    <property type="entry name" value="AhpC-TSA"/>
    <property type="match status" value="1"/>
</dbReference>
<evidence type="ECO:0000313" key="2">
    <source>
        <dbReference type="EMBL" id="GAP63592.1"/>
    </source>
</evidence>
<evidence type="ECO:0000313" key="3">
    <source>
        <dbReference type="EMBL" id="KPL87090.1"/>
    </source>
</evidence>
<dbReference type="Proteomes" id="UP000037784">
    <property type="component" value="Unassembled WGS sequence"/>
</dbReference>
<dbReference type="InterPro" id="IPR050553">
    <property type="entry name" value="Thioredoxin_ResA/DsbE_sf"/>
</dbReference>
<dbReference type="OrthoDB" id="1352984at2"/>
<dbReference type="GO" id="GO:0016491">
    <property type="term" value="F:oxidoreductase activity"/>
    <property type="evidence" value="ECO:0007669"/>
    <property type="project" value="InterPro"/>
</dbReference>
<reference evidence="2 4" key="1">
    <citation type="journal article" date="2015" name="Genome Announc.">
        <title>Draft Genome Sequence of a Heterotrophic Facultative Anaerobic Thermophilic Bacterium, Ardenticatena maritima Strain 110ST.</title>
        <authorList>
            <person name="Kawaichi S."/>
            <person name="Yoshida T."/>
            <person name="Sako Y."/>
            <person name="Nakamura R."/>
        </authorList>
    </citation>
    <scope>NUCLEOTIDE SEQUENCE [LARGE SCALE GENOMIC DNA]</scope>
    <source>
        <strain evidence="2 4">110S</strain>
    </source>
</reference>
<dbReference type="STRING" id="872965.SE16_11040"/>
<protein>
    <recommendedName>
        <fullName evidence="1">Thioredoxin domain-containing protein</fullName>
    </recommendedName>
</protein>
<evidence type="ECO:0000313" key="4">
    <source>
        <dbReference type="Proteomes" id="UP000037784"/>
    </source>
</evidence>
<dbReference type="SUPFAM" id="SSF52833">
    <property type="entry name" value="Thioredoxin-like"/>
    <property type="match status" value="1"/>
</dbReference>
<dbReference type="AlphaFoldDB" id="A0A0M8K9P0"/>